<dbReference type="AlphaFoldDB" id="A0A0F0H0N4"/>
<feature type="domain" description="Orc1-like AAA ATPase" evidence="3">
    <location>
        <begin position="6"/>
        <end position="169"/>
    </location>
</feature>
<evidence type="ECO:0000313" key="5">
    <source>
        <dbReference type="Proteomes" id="UP000033393"/>
    </source>
</evidence>
<name>A0A0F0H0N4_LENAE</name>
<keyword evidence="2" id="KW-0067">ATP-binding</keyword>
<dbReference type="RefSeq" id="WP_045313307.1">
    <property type="nucleotide sequence ID" value="NZ_JYJG01000141.1"/>
</dbReference>
<dbReference type="Pfam" id="PF13191">
    <property type="entry name" value="AAA_16"/>
    <property type="match status" value="1"/>
</dbReference>
<dbReference type="PANTHER" id="PTHR16305">
    <property type="entry name" value="TESTICULAR SOLUBLE ADENYLYL CYCLASE"/>
    <property type="match status" value="1"/>
</dbReference>
<sequence length="827" mass="86114">MSAELLDRTAELAALGRAVGALAAGEPALVEISGGSGTGRSALLARAVELARGAGALVLAANGLPLVPGQGPRIVGEVMAQVAWSSPKCAEAASTGCVVAIGPPSGVLVTAEPSPPLPGSDTTPGEALMAVLDLARARPVLLAVDDADGYDDLSRVWLARLGERAGGRPIGIVVVTGPARRLLAGAEVLTARPLSPAAVAELARRRRTVRGDVADVLHRCTGGLPSVLHAVLDGIGPEADAEEVAESAAEAFVGIVVRAVAALPAEAAGLLRAIALCGPGLDFELTCAVAGLPGLGSRWALDLLAGAGLVSGEPPALAGGLSAERVLMGLARKVRDELHVRAARLAYRGAADVAEVARILESAPPLGDPWVVPVLRTAARRVVERGDPEAAVRYLERALREPGDPTIAAQLVLEIALVESRCSPEVGDRRLSRMLLESQPPECARVRLAAADQLFARGDSALARRTFGAMPTTGVERDSITALYWLVDDAPLEVPELGLLDVAPLPTAPPEPERAGAAALLCVAQGTDSALARVLARTALAAPSTVLIPRMIAACALALTGDLDEAVAGLDDVLVEARELGLNAVESQSLAVRAKIMLGAARLIEARADLDAATAALPLRDWHPDARPLLVAVEAQLCMENGFEDRAEELSAAVLDHELGFGHARMLMMYVRAELAFRRGDARTALALAEECGRRMLARGWRNPASLPWRSVAARASLQLGNHDHAEILCAQEVQRAREWGVPGLLGMAHLSRAPVSGDRHDLTEAVRLLSDSPYRLAHAVALLALAEVSEPHEAAPLVREAAGIAVRGRALVLLNRARRLGWVPGT</sequence>
<dbReference type="PATRIC" id="fig|68170.10.peg.5275"/>
<dbReference type="EMBL" id="JYJG01000141">
    <property type="protein sequence ID" value="KJK47213.1"/>
    <property type="molecule type" value="Genomic_DNA"/>
</dbReference>
<gene>
    <name evidence="4" type="ORF">UK23_21105</name>
</gene>
<dbReference type="GO" id="GO:0005524">
    <property type="term" value="F:ATP binding"/>
    <property type="evidence" value="ECO:0007669"/>
    <property type="project" value="UniProtKB-KW"/>
</dbReference>
<accession>A0A0F0H0N4</accession>
<evidence type="ECO:0000256" key="1">
    <source>
        <dbReference type="ARBA" id="ARBA00022741"/>
    </source>
</evidence>
<dbReference type="OrthoDB" id="4335782at2"/>
<evidence type="ECO:0000313" key="4">
    <source>
        <dbReference type="EMBL" id="KJK47213.1"/>
    </source>
</evidence>
<dbReference type="GO" id="GO:0005737">
    <property type="term" value="C:cytoplasm"/>
    <property type="evidence" value="ECO:0007669"/>
    <property type="project" value="TreeGrafter"/>
</dbReference>
<reference evidence="4 5" key="1">
    <citation type="submission" date="2015-02" db="EMBL/GenBank/DDBJ databases">
        <authorList>
            <person name="Ju K.-S."/>
            <person name="Doroghazi J.R."/>
            <person name="Metcalf W."/>
        </authorList>
    </citation>
    <scope>NUCLEOTIDE SEQUENCE [LARGE SCALE GENOMIC DNA]</scope>
    <source>
        <strain evidence="4 5">NRRL B-16140</strain>
    </source>
</reference>
<evidence type="ECO:0000259" key="3">
    <source>
        <dbReference type="Pfam" id="PF13191"/>
    </source>
</evidence>
<dbReference type="PANTHER" id="PTHR16305:SF35">
    <property type="entry name" value="TRANSCRIPTIONAL ACTIVATOR DOMAIN"/>
    <property type="match status" value="1"/>
</dbReference>
<proteinExistence type="predicted"/>
<protein>
    <recommendedName>
        <fullName evidence="3">Orc1-like AAA ATPase domain-containing protein</fullName>
    </recommendedName>
</protein>
<keyword evidence="1" id="KW-0547">Nucleotide-binding</keyword>
<keyword evidence="5" id="KW-1185">Reference proteome</keyword>
<dbReference type="InterPro" id="IPR041664">
    <property type="entry name" value="AAA_16"/>
</dbReference>
<dbReference type="Proteomes" id="UP000033393">
    <property type="component" value="Unassembled WGS sequence"/>
</dbReference>
<evidence type="ECO:0000256" key="2">
    <source>
        <dbReference type="ARBA" id="ARBA00022840"/>
    </source>
</evidence>
<comment type="caution">
    <text evidence="4">The sequence shown here is derived from an EMBL/GenBank/DDBJ whole genome shotgun (WGS) entry which is preliminary data.</text>
</comment>
<dbReference type="GO" id="GO:0004016">
    <property type="term" value="F:adenylate cyclase activity"/>
    <property type="evidence" value="ECO:0007669"/>
    <property type="project" value="TreeGrafter"/>
</dbReference>
<organism evidence="4 5">
    <name type="scientific">Lentzea aerocolonigenes</name>
    <name type="common">Lechevalieria aerocolonigenes</name>
    <name type="synonym">Saccharothrix aerocolonigenes</name>
    <dbReference type="NCBI Taxonomy" id="68170"/>
    <lineage>
        <taxon>Bacteria</taxon>
        <taxon>Bacillati</taxon>
        <taxon>Actinomycetota</taxon>
        <taxon>Actinomycetes</taxon>
        <taxon>Pseudonocardiales</taxon>
        <taxon>Pseudonocardiaceae</taxon>
        <taxon>Lentzea</taxon>
    </lineage>
</organism>